<feature type="region of interest" description="Disordered" evidence="9">
    <location>
        <begin position="1"/>
        <end position="23"/>
    </location>
</feature>
<keyword evidence="6 8" id="KW-1133">Transmembrane helix</keyword>
<name>A0A139AAA2_GONPJ</name>
<comment type="subcellular location">
    <subcellularLocation>
        <location evidence="8">Golgi apparatus membrane</location>
        <topology evidence="8">Multi-pass membrane protein</topology>
    </subcellularLocation>
    <subcellularLocation>
        <location evidence="2">Membrane</location>
        <topology evidence="2">Multi-pass membrane protein</topology>
    </subcellularLocation>
</comment>
<comment type="function">
    <text evidence="1 8">Golgi membrane protein involved in vesicular trafficking.</text>
</comment>
<evidence type="ECO:0000313" key="10">
    <source>
        <dbReference type="EMBL" id="KXS13782.1"/>
    </source>
</evidence>
<comment type="similarity">
    <text evidence="3 8">Belongs to the TVP23 family.</text>
</comment>
<keyword evidence="11" id="KW-1185">Reference proteome</keyword>
<keyword evidence="8" id="KW-0333">Golgi apparatus</keyword>
<dbReference type="InterPro" id="IPR008564">
    <property type="entry name" value="TVP23-like"/>
</dbReference>
<proteinExistence type="inferred from homology"/>
<evidence type="ECO:0000313" key="11">
    <source>
        <dbReference type="Proteomes" id="UP000070544"/>
    </source>
</evidence>
<dbReference type="GO" id="GO:0016192">
    <property type="term" value="P:vesicle-mediated transport"/>
    <property type="evidence" value="ECO:0007669"/>
    <property type="project" value="TreeGrafter"/>
</dbReference>
<dbReference type="OMA" id="ESAHPNR"/>
<keyword evidence="7 8" id="KW-0472">Membrane</keyword>
<dbReference type="GO" id="GO:0000139">
    <property type="term" value="C:Golgi membrane"/>
    <property type="evidence" value="ECO:0007669"/>
    <property type="project" value="UniProtKB-SubCell"/>
</dbReference>
<evidence type="ECO:0000256" key="6">
    <source>
        <dbReference type="ARBA" id="ARBA00022989"/>
    </source>
</evidence>
<keyword evidence="5 8" id="KW-0812">Transmembrane</keyword>
<organism evidence="10 11">
    <name type="scientific">Gonapodya prolifera (strain JEL478)</name>
    <name type="common">Monoblepharis prolifera</name>
    <dbReference type="NCBI Taxonomy" id="1344416"/>
    <lineage>
        <taxon>Eukaryota</taxon>
        <taxon>Fungi</taxon>
        <taxon>Fungi incertae sedis</taxon>
        <taxon>Chytridiomycota</taxon>
        <taxon>Chytridiomycota incertae sedis</taxon>
        <taxon>Monoblepharidomycetes</taxon>
        <taxon>Monoblepharidales</taxon>
        <taxon>Gonapodyaceae</taxon>
        <taxon>Gonapodya</taxon>
    </lineage>
</organism>
<dbReference type="STRING" id="1344416.A0A139AAA2"/>
<dbReference type="GO" id="GO:0009306">
    <property type="term" value="P:protein secretion"/>
    <property type="evidence" value="ECO:0007669"/>
    <property type="project" value="TreeGrafter"/>
</dbReference>
<evidence type="ECO:0000256" key="5">
    <source>
        <dbReference type="ARBA" id="ARBA00022692"/>
    </source>
</evidence>
<evidence type="ECO:0000256" key="8">
    <source>
        <dbReference type="RuleBase" id="RU361206"/>
    </source>
</evidence>
<dbReference type="EMBL" id="KQ965775">
    <property type="protein sequence ID" value="KXS13782.1"/>
    <property type="molecule type" value="Genomic_DNA"/>
</dbReference>
<reference evidence="10 11" key="1">
    <citation type="journal article" date="2015" name="Genome Biol. Evol.">
        <title>Phylogenomic analyses indicate that early fungi evolved digesting cell walls of algal ancestors of land plants.</title>
        <authorList>
            <person name="Chang Y."/>
            <person name="Wang S."/>
            <person name="Sekimoto S."/>
            <person name="Aerts A.L."/>
            <person name="Choi C."/>
            <person name="Clum A."/>
            <person name="LaButti K.M."/>
            <person name="Lindquist E.A."/>
            <person name="Yee Ngan C."/>
            <person name="Ohm R.A."/>
            <person name="Salamov A.A."/>
            <person name="Grigoriev I.V."/>
            <person name="Spatafora J.W."/>
            <person name="Berbee M.L."/>
        </authorList>
    </citation>
    <scope>NUCLEOTIDE SEQUENCE [LARGE SCALE GENOMIC DNA]</scope>
    <source>
        <strain evidence="10 11">JEL478</strain>
    </source>
</reference>
<dbReference type="Pfam" id="PF05832">
    <property type="entry name" value="DUF846"/>
    <property type="match status" value="1"/>
</dbReference>
<dbReference type="PANTHER" id="PTHR13019:SF7">
    <property type="entry name" value="GOLGI APPARATUS MEMBRANE PROTEIN TVP23"/>
    <property type="match status" value="1"/>
</dbReference>
<evidence type="ECO:0000256" key="2">
    <source>
        <dbReference type="ARBA" id="ARBA00004141"/>
    </source>
</evidence>
<evidence type="ECO:0000256" key="9">
    <source>
        <dbReference type="SAM" id="MobiDB-lite"/>
    </source>
</evidence>
<dbReference type="Proteomes" id="UP000070544">
    <property type="component" value="Unassembled WGS sequence"/>
</dbReference>
<evidence type="ECO:0000256" key="7">
    <source>
        <dbReference type="ARBA" id="ARBA00023136"/>
    </source>
</evidence>
<sequence length="246" mass="26565">MDRDGVSQGLLSDAEPISGHTNIDIPPNLQGRIQGLGGGAAPGAEQQNIFQQSSHPTVLLFHLLFRTLAILFYVFLGTFSSSFVFVFVVTILALSFDFWTVKNVSGRFLVGLRWWNEVAEDGSTRWTFEAKQNRAVNPVDSRVFWTSLYVYPLVWLAFIILAILKLSVGWALLCGVAIALNVTNVLGYRNCDKDANARLAGYLANSAASNSLLGSFVGSVVSNRFASFMGGSATSGAVGGATTMRV</sequence>
<feature type="transmembrane region" description="Helical" evidence="8">
    <location>
        <begin position="143"/>
        <end position="164"/>
    </location>
</feature>
<dbReference type="PANTHER" id="PTHR13019">
    <property type="entry name" value="GOLGI APPARATUS MEMBRANE PROTEIN TVP23"/>
    <property type="match status" value="1"/>
</dbReference>
<evidence type="ECO:0000256" key="3">
    <source>
        <dbReference type="ARBA" id="ARBA00005467"/>
    </source>
</evidence>
<feature type="transmembrane region" description="Helical" evidence="8">
    <location>
        <begin position="170"/>
        <end position="188"/>
    </location>
</feature>
<dbReference type="AlphaFoldDB" id="A0A139AAA2"/>
<protein>
    <recommendedName>
        <fullName evidence="4 8">Golgi apparatus membrane protein TVP23</fullName>
    </recommendedName>
</protein>
<dbReference type="OrthoDB" id="2151161at2759"/>
<evidence type="ECO:0000256" key="1">
    <source>
        <dbReference type="ARBA" id="ARBA00003246"/>
    </source>
</evidence>
<gene>
    <name evidence="10" type="ORF">M427DRAFT_113109</name>
</gene>
<evidence type="ECO:0000256" key="4">
    <source>
        <dbReference type="ARBA" id="ARBA00013603"/>
    </source>
</evidence>
<accession>A0A139AAA2</accession>